<proteinExistence type="predicted"/>
<evidence type="ECO:0000313" key="2">
    <source>
        <dbReference type="EMBL" id="CAB4134136.1"/>
    </source>
</evidence>
<protein>
    <submittedName>
        <fullName evidence="1">Uncharacterized protein</fullName>
    </submittedName>
</protein>
<sequence>MIVNKCKNCNKEFEASTKIKYCSKNCAYGILFSKGKLLTMDEIDNNRIKAYKPIV</sequence>
<dbReference type="EMBL" id="LR796219">
    <property type="protein sequence ID" value="CAB4128466.1"/>
    <property type="molecule type" value="Genomic_DNA"/>
</dbReference>
<name>A0A6J5L5A5_9CAUD</name>
<accession>A0A6J5L5A5</accession>
<evidence type="ECO:0000313" key="1">
    <source>
        <dbReference type="EMBL" id="CAB4128466.1"/>
    </source>
</evidence>
<dbReference type="EMBL" id="LR796281">
    <property type="protein sequence ID" value="CAB4134136.1"/>
    <property type="molecule type" value="Genomic_DNA"/>
</dbReference>
<reference evidence="1" key="1">
    <citation type="submission" date="2020-04" db="EMBL/GenBank/DDBJ databases">
        <authorList>
            <person name="Chiriac C."/>
            <person name="Salcher M."/>
            <person name="Ghai R."/>
            <person name="Kavagutti S V."/>
        </authorList>
    </citation>
    <scope>NUCLEOTIDE SEQUENCE</scope>
</reference>
<gene>
    <name evidence="1" type="ORF">UFOVP104_41</name>
    <name evidence="2" type="ORF">UFOVP271_21</name>
</gene>
<organism evidence="1">
    <name type="scientific">uncultured Caudovirales phage</name>
    <dbReference type="NCBI Taxonomy" id="2100421"/>
    <lineage>
        <taxon>Viruses</taxon>
        <taxon>Duplodnaviria</taxon>
        <taxon>Heunggongvirae</taxon>
        <taxon>Uroviricota</taxon>
        <taxon>Caudoviricetes</taxon>
        <taxon>Peduoviridae</taxon>
        <taxon>Maltschvirus</taxon>
        <taxon>Maltschvirus maltsch</taxon>
    </lineage>
</organism>